<accession>A0ABR9CH31</accession>
<keyword evidence="2" id="KW-1185">Reference proteome</keyword>
<dbReference type="EMBL" id="JACYXI010000001">
    <property type="protein sequence ID" value="MBD8890168.1"/>
    <property type="molecule type" value="Genomic_DNA"/>
</dbReference>
<gene>
    <name evidence="1" type="ORF">IG616_01290</name>
</gene>
<reference evidence="1 2" key="2">
    <citation type="journal article" date="2021" name="Int. J. Syst. Evol. Microbiol.">
        <title>Roseibium litorale sp. nov., isolated from a tidal flat sediment and proposal for the reclassification of Labrenzia polysiphoniae as Roseibium polysiphoniae comb. nov.</title>
        <authorList>
            <person name="Liu Y."/>
            <person name="Pei T."/>
            <person name="Du J."/>
            <person name="Chao M."/>
            <person name="Deng M.R."/>
            <person name="Zhu H."/>
        </authorList>
    </citation>
    <scope>NUCLEOTIDE SEQUENCE [LARGE SCALE GENOMIC DNA]</scope>
    <source>
        <strain evidence="1 2">4C16A</strain>
    </source>
</reference>
<dbReference type="Proteomes" id="UP000632063">
    <property type="component" value="Unassembled WGS sequence"/>
</dbReference>
<proteinExistence type="predicted"/>
<comment type="caution">
    <text evidence="1">The sequence shown here is derived from an EMBL/GenBank/DDBJ whole genome shotgun (WGS) entry which is preliminary data.</text>
</comment>
<evidence type="ECO:0000313" key="2">
    <source>
        <dbReference type="Proteomes" id="UP000632063"/>
    </source>
</evidence>
<sequence>MTRIKPVPRKDASIDVTDHAVLRWLERAHDLPVAAIRAHLAGEALTAAELGAVARTLGGVRLCLRHNSASDEGSPIVTLATVTLSGSPRHVYRRRKG</sequence>
<reference evidence="2" key="1">
    <citation type="submission" date="2020-09" db="EMBL/GenBank/DDBJ databases">
        <title>The genome sequence of strain Labrenzia suaedae 4C16A.</title>
        <authorList>
            <person name="Liu Y."/>
        </authorList>
    </citation>
    <scope>NUCLEOTIDE SEQUENCE [LARGE SCALE GENOMIC DNA]</scope>
    <source>
        <strain evidence="2">4C16A</strain>
    </source>
</reference>
<name>A0ABR9CH31_9HYPH</name>
<dbReference type="RefSeq" id="WP_192145670.1">
    <property type="nucleotide sequence ID" value="NZ_JACYXI010000001.1"/>
</dbReference>
<protein>
    <submittedName>
        <fullName evidence="1">Uncharacterized protein</fullName>
    </submittedName>
</protein>
<evidence type="ECO:0000313" key="1">
    <source>
        <dbReference type="EMBL" id="MBD8890168.1"/>
    </source>
</evidence>
<organism evidence="1 2">
    <name type="scientific">Roseibium litorale</name>
    <dbReference type="NCBI Taxonomy" id="2803841"/>
    <lineage>
        <taxon>Bacteria</taxon>
        <taxon>Pseudomonadati</taxon>
        <taxon>Pseudomonadota</taxon>
        <taxon>Alphaproteobacteria</taxon>
        <taxon>Hyphomicrobiales</taxon>
        <taxon>Stappiaceae</taxon>
        <taxon>Roseibium</taxon>
    </lineage>
</organism>